<dbReference type="EMBL" id="JABXJJ020000004">
    <property type="protein sequence ID" value="MDI5968627.1"/>
    <property type="molecule type" value="Genomic_DNA"/>
</dbReference>
<gene>
    <name evidence="1" type="ORF">POF50_004580</name>
</gene>
<sequence length="85" mass="9604">MRITDRDDVNHGEALRVTLLGVRIAAREARGKDTRRLENRQERILDRAARREADNTTVAELTAAADLEARALAAAAQRASRKRRR</sequence>
<comment type="caution">
    <text evidence="1">The sequence shown here is derived from an EMBL/GenBank/DDBJ whole genome shotgun (WGS) entry which is preliminary data.</text>
</comment>
<dbReference type="RefSeq" id="WP_271312936.1">
    <property type="nucleotide sequence ID" value="NZ_JABXJJ020000004.1"/>
</dbReference>
<evidence type="ECO:0000313" key="1">
    <source>
        <dbReference type="EMBL" id="MDI5968627.1"/>
    </source>
</evidence>
<reference evidence="1" key="1">
    <citation type="submission" date="2023-05" db="EMBL/GenBank/DDBJ databases">
        <title>Streptantibioticus silvisoli sp. nov., acidotolerant actinomycetes 1 from pine litter.</title>
        <authorList>
            <person name="Swiecimska M."/>
            <person name="Golinska P."/>
            <person name="Sangal V."/>
            <person name="Wachnowicz B."/>
            <person name="Goodfellow M."/>
        </authorList>
    </citation>
    <scope>NUCLEOTIDE SEQUENCE</scope>
    <source>
        <strain evidence="1">SL13</strain>
    </source>
</reference>
<dbReference type="AlphaFoldDB" id="A0AA90H1U3"/>
<name>A0AA90H1U3_9ACTN</name>
<organism evidence="1">
    <name type="scientific">Streptantibioticus silvisoli</name>
    <dbReference type="NCBI Taxonomy" id="2705255"/>
    <lineage>
        <taxon>Bacteria</taxon>
        <taxon>Bacillati</taxon>
        <taxon>Actinomycetota</taxon>
        <taxon>Actinomycetes</taxon>
        <taxon>Kitasatosporales</taxon>
        <taxon>Streptomycetaceae</taxon>
        <taxon>Streptantibioticus</taxon>
    </lineage>
</organism>
<proteinExistence type="predicted"/>
<accession>A0AA90H1U3</accession>
<protein>
    <submittedName>
        <fullName evidence="1">Uncharacterized protein</fullName>
    </submittedName>
</protein>